<dbReference type="RefSeq" id="WP_228881930.1">
    <property type="nucleotide sequence ID" value="NZ_CABIIK010000040.1"/>
</dbReference>
<accession>A0ABY6HFA0</accession>
<reference evidence="1" key="1">
    <citation type="submission" date="2021-11" db="EMBL/GenBank/DDBJ databases">
        <title>Isoprene-degrading acetogen.</title>
        <authorList>
            <person name="Yang Y."/>
            <person name="Jin H."/>
            <person name="Yan J."/>
        </authorList>
    </citation>
    <scope>NUCLEOTIDE SEQUENCE</scope>
    <source>
        <strain evidence="1">Berkeley</strain>
    </source>
</reference>
<organism evidence="1 2">
    <name type="scientific">Acetobacterium wieringae</name>
    <dbReference type="NCBI Taxonomy" id="52694"/>
    <lineage>
        <taxon>Bacteria</taxon>
        <taxon>Bacillati</taxon>
        <taxon>Bacillota</taxon>
        <taxon>Clostridia</taxon>
        <taxon>Eubacteriales</taxon>
        <taxon>Eubacteriaceae</taxon>
        <taxon>Acetobacterium</taxon>
    </lineage>
</organism>
<name>A0ABY6HFA0_9FIRM</name>
<evidence type="ECO:0000313" key="2">
    <source>
        <dbReference type="Proteomes" id="UP001163550"/>
    </source>
</evidence>
<gene>
    <name evidence="1" type="ORF">LNN31_00540</name>
</gene>
<dbReference type="EMBL" id="CP087994">
    <property type="protein sequence ID" value="UYO62970.1"/>
    <property type="molecule type" value="Genomic_DNA"/>
</dbReference>
<dbReference type="Proteomes" id="UP001163550">
    <property type="component" value="Chromosome"/>
</dbReference>
<sequence length="101" mass="11632">MKSVKIRSFVVDYKDKGGNDFNKEFYVPELGRTVEDHILILAFTEDIRADDGQGCIIMAITEITGHTYKELTKKRDAGDQVEKYIRFVYLNHSAIRKTMAN</sequence>
<keyword evidence="2" id="KW-1185">Reference proteome</keyword>
<evidence type="ECO:0000313" key="1">
    <source>
        <dbReference type="EMBL" id="UYO62970.1"/>
    </source>
</evidence>
<protein>
    <submittedName>
        <fullName evidence="1">Uncharacterized protein</fullName>
    </submittedName>
</protein>
<proteinExistence type="predicted"/>